<dbReference type="Proteomes" id="UP001350005">
    <property type="component" value="Unassembled WGS sequence"/>
</dbReference>
<dbReference type="KEGG" id="carh:EGY05_05150"/>
<reference evidence="4" key="2">
    <citation type="submission" date="2016-07" db="EMBL/GenBank/DDBJ databases">
        <authorList>
            <person name="Florea S."/>
            <person name="Webb J.S."/>
            <person name="Jaromczyk J."/>
            <person name="Schardl C.L."/>
        </authorList>
    </citation>
    <scope>NUCLEOTIDE SEQUENCE [LARGE SCALE GENOMIC DNA]</scope>
    <source>
        <strain evidence="4">CC-VM-7</strain>
    </source>
</reference>
<sequence length="104" mass="11916">MKLWNYLLLLFIMITSCSGNSGSQNLTWYNNSTITNILEDPDKPDEVVRVAIGISAQVFYISKKSPDYNALFEKAKQSYKQGKVFNIGIENKTHIIRQINEVKK</sequence>
<reference evidence="2 5" key="3">
    <citation type="submission" date="2024-01" db="EMBL/GenBank/DDBJ databases">
        <title>Whole genome of Chryseobacterium arthrosphaerae NNCa 2741.</title>
        <authorList>
            <person name="Boriskina E.V."/>
            <person name="Gordinskaya N.A."/>
            <person name="Kropotov V.S."/>
            <person name="Alekseeva A.E."/>
            <person name="Makhova M.A."/>
            <person name="Kryazhev D.V."/>
            <person name="Shkurkina I.S."/>
        </authorList>
    </citation>
    <scope>NUCLEOTIDE SEQUENCE [LARGE SCALE GENOMIC DNA]</scope>
    <source>
        <strain evidence="2 5">NNCa 2741</strain>
    </source>
</reference>
<reference evidence="3" key="1">
    <citation type="submission" date="2016-07" db="EMBL/GenBank/DDBJ databases">
        <authorList>
            <person name="Jeong J.-J."/>
            <person name="Kim D.W."/>
            <person name="Sang M.K."/>
            <person name="Choi I.-G."/>
            <person name="Kim K.D."/>
        </authorList>
    </citation>
    <scope>NUCLEOTIDE SEQUENCE</scope>
    <source>
        <strain evidence="3">CC-VM-7</strain>
    </source>
</reference>
<dbReference type="Proteomes" id="UP000093432">
    <property type="component" value="Unassembled WGS sequence"/>
</dbReference>
<dbReference type="GeneID" id="78305469"/>
<feature type="signal peptide" evidence="1">
    <location>
        <begin position="1"/>
        <end position="21"/>
    </location>
</feature>
<evidence type="ECO:0000313" key="3">
    <source>
        <dbReference type="EMBL" id="OCA73207.1"/>
    </source>
</evidence>
<evidence type="ECO:0000313" key="4">
    <source>
        <dbReference type="Proteomes" id="UP000093432"/>
    </source>
</evidence>
<dbReference type="EMBL" id="MAYG01000001">
    <property type="protein sequence ID" value="OCA73207.1"/>
    <property type="molecule type" value="Genomic_DNA"/>
</dbReference>
<name>A0A1B8ZNR0_9FLAO</name>
<dbReference type="RefSeq" id="WP_065397218.1">
    <property type="nucleotide sequence ID" value="NZ_CP033811.1"/>
</dbReference>
<accession>A0A1B8ZNR0</accession>
<evidence type="ECO:0000313" key="5">
    <source>
        <dbReference type="Proteomes" id="UP001350005"/>
    </source>
</evidence>
<dbReference type="AlphaFoldDB" id="A0A1B8ZNR0"/>
<keyword evidence="1" id="KW-0732">Signal</keyword>
<proteinExistence type="predicted"/>
<dbReference type="OrthoDB" id="1270777at2"/>
<protein>
    <submittedName>
        <fullName evidence="3">Uncharacterized protein</fullName>
    </submittedName>
</protein>
<evidence type="ECO:0000313" key="2">
    <source>
        <dbReference type="EMBL" id="MEE6127672.1"/>
    </source>
</evidence>
<feature type="chain" id="PRO_5008620873" evidence="1">
    <location>
        <begin position="22"/>
        <end position="104"/>
    </location>
</feature>
<dbReference type="EMBL" id="JAZGJU010000017">
    <property type="protein sequence ID" value="MEE6127672.1"/>
    <property type="molecule type" value="Genomic_DNA"/>
</dbReference>
<comment type="caution">
    <text evidence="3">The sequence shown here is derived from an EMBL/GenBank/DDBJ whole genome shotgun (WGS) entry which is preliminary data.</text>
</comment>
<gene>
    <name evidence="3" type="ORF">BBI00_02090</name>
    <name evidence="2" type="ORF">V2E39_09790</name>
</gene>
<organism evidence="3 4">
    <name type="scientific">Chryseobacterium arthrosphaerae</name>
    <dbReference type="NCBI Taxonomy" id="651561"/>
    <lineage>
        <taxon>Bacteria</taxon>
        <taxon>Pseudomonadati</taxon>
        <taxon>Bacteroidota</taxon>
        <taxon>Flavobacteriia</taxon>
        <taxon>Flavobacteriales</taxon>
        <taxon>Weeksellaceae</taxon>
        <taxon>Chryseobacterium group</taxon>
        <taxon>Chryseobacterium</taxon>
    </lineage>
</organism>
<keyword evidence="5" id="KW-1185">Reference proteome</keyword>
<dbReference type="PROSITE" id="PS51257">
    <property type="entry name" value="PROKAR_LIPOPROTEIN"/>
    <property type="match status" value="1"/>
</dbReference>
<evidence type="ECO:0000256" key="1">
    <source>
        <dbReference type="SAM" id="SignalP"/>
    </source>
</evidence>